<feature type="region of interest" description="Disordered" evidence="1">
    <location>
        <begin position="198"/>
        <end position="235"/>
    </location>
</feature>
<evidence type="ECO:0000313" key="2">
    <source>
        <dbReference type="EMBL" id="KAK3687451.1"/>
    </source>
</evidence>
<dbReference type="AlphaFoldDB" id="A0AAE1CBH6"/>
<evidence type="ECO:0000256" key="1">
    <source>
        <dbReference type="SAM" id="MobiDB-lite"/>
    </source>
</evidence>
<name>A0AAE1CBH6_9PEZI</name>
<dbReference type="EMBL" id="JAULSO010000002">
    <property type="protein sequence ID" value="KAK3687451.1"/>
    <property type="molecule type" value="Genomic_DNA"/>
</dbReference>
<gene>
    <name evidence="2" type="ORF">B0T22DRAFT_457237</name>
</gene>
<dbReference type="Proteomes" id="UP001270362">
    <property type="component" value="Unassembled WGS sequence"/>
</dbReference>
<proteinExistence type="predicted"/>
<sequence>MLYIHPRCIPVFVTRDQLPSRYLPNDSANQHPKPQRRAHRQIQSVRPSNQTRRRGSSGILGARARRPDIPSRHSRGASGRALGDRAVNRRSRIRRGRGSRGGRHARARGRARVHGEEVGLVAVLRVAARHLREGAAHARRLRRPRCVDALTHGRWEDFGCADRVGAVIKRITHSVDVLGVVVMKNSRAGAPTVGGVIGLGDTTGKSQESQADEREGRHFEDGCRNQLSYRRNKEG</sequence>
<feature type="region of interest" description="Disordered" evidence="1">
    <location>
        <begin position="20"/>
        <end position="111"/>
    </location>
</feature>
<keyword evidence="3" id="KW-1185">Reference proteome</keyword>
<feature type="compositionally biased region" description="Basic and acidic residues" evidence="1">
    <location>
        <begin position="211"/>
        <end position="223"/>
    </location>
</feature>
<accession>A0AAE1CBH6</accession>
<evidence type="ECO:0000313" key="3">
    <source>
        <dbReference type="Proteomes" id="UP001270362"/>
    </source>
</evidence>
<feature type="compositionally biased region" description="Polar residues" evidence="1">
    <location>
        <begin position="41"/>
        <end position="50"/>
    </location>
</feature>
<protein>
    <submittedName>
        <fullName evidence="2">Uncharacterized protein</fullName>
    </submittedName>
</protein>
<reference evidence="2" key="1">
    <citation type="journal article" date="2023" name="Mol. Phylogenet. Evol.">
        <title>Genome-scale phylogeny and comparative genomics of the fungal order Sordariales.</title>
        <authorList>
            <person name="Hensen N."/>
            <person name="Bonometti L."/>
            <person name="Westerberg I."/>
            <person name="Brannstrom I.O."/>
            <person name="Guillou S."/>
            <person name="Cros-Aarteil S."/>
            <person name="Calhoun S."/>
            <person name="Haridas S."/>
            <person name="Kuo A."/>
            <person name="Mondo S."/>
            <person name="Pangilinan J."/>
            <person name="Riley R."/>
            <person name="LaButti K."/>
            <person name="Andreopoulos B."/>
            <person name="Lipzen A."/>
            <person name="Chen C."/>
            <person name="Yan M."/>
            <person name="Daum C."/>
            <person name="Ng V."/>
            <person name="Clum A."/>
            <person name="Steindorff A."/>
            <person name="Ohm R.A."/>
            <person name="Martin F."/>
            <person name="Silar P."/>
            <person name="Natvig D.O."/>
            <person name="Lalanne C."/>
            <person name="Gautier V."/>
            <person name="Ament-Velasquez S.L."/>
            <person name="Kruys A."/>
            <person name="Hutchinson M.I."/>
            <person name="Powell A.J."/>
            <person name="Barry K."/>
            <person name="Miller A.N."/>
            <person name="Grigoriev I.V."/>
            <person name="Debuchy R."/>
            <person name="Gladieux P."/>
            <person name="Hiltunen Thoren M."/>
            <person name="Johannesson H."/>
        </authorList>
    </citation>
    <scope>NUCLEOTIDE SEQUENCE</scope>
    <source>
        <strain evidence="2">CBS 314.62</strain>
    </source>
</reference>
<comment type="caution">
    <text evidence="2">The sequence shown here is derived from an EMBL/GenBank/DDBJ whole genome shotgun (WGS) entry which is preliminary data.</text>
</comment>
<feature type="compositionally biased region" description="Basic residues" evidence="1">
    <location>
        <begin position="88"/>
        <end position="111"/>
    </location>
</feature>
<organism evidence="2 3">
    <name type="scientific">Podospora appendiculata</name>
    <dbReference type="NCBI Taxonomy" id="314037"/>
    <lineage>
        <taxon>Eukaryota</taxon>
        <taxon>Fungi</taxon>
        <taxon>Dikarya</taxon>
        <taxon>Ascomycota</taxon>
        <taxon>Pezizomycotina</taxon>
        <taxon>Sordariomycetes</taxon>
        <taxon>Sordariomycetidae</taxon>
        <taxon>Sordariales</taxon>
        <taxon>Podosporaceae</taxon>
        <taxon>Podospora</taxon>
    </lineage>
</organism>
<reference evidence="2" key="2">
    <citation type="submission" date="2023-06" db="EMBL/GenBank/DDBJ databases">
        <authorList>
            <consortium name="Lawrence Berkeley National Laboratory"/>
            <person name="Haridas S."/>
            <person name="Hensen N."/>
            <person name="Bonometti L."/>
            <person name="Westerberg I."/>
            <person name="Brannstrom I.O."/>
            <person name="Guillou S."/>
            <person name="Cros-Aarteil S."/>
            <person name="Calhoun S."/>
            <person name="Kuo A."/>
            <person name="Mondo S."/>
            <person name="Pangilinan J."/>
            <person name="Riley R."/>
            <person name="Labutti K."/>
            <person name="Andreopoulos B."/>
            <person name="Lipzen A."/>
            <person name="Chen C."/>
            <person name="Yanf M."/>
            <person name="Daum C."/>
            <person name="Ng V."/>
            <person name="Clum A."/>
            <person name="Steindorff A."/>
            <person name="Ohm R."/>
            <person name="Martin F."/>
            <person name="Silar P."/>
            <person name="Natvig D."/>
            <person name="Lalanne C."/>
            <person name="Gautier V."/>
            <person name="Ament-Velasquez S.L."/>
            <person name="Kruys A."/>
            <person name="Hutchinson M.I."/>
            <person name="Powell A.J."/>
            <person name="Barry K."/>
            <person name="Miller A.N."/>
            <person name="Grigoriev I.V."/>
            <person name="Debuchy R."/>
            <person name="Gladieux P."/>
            <person name="Thoren M.H."/>
            <person name="Johannesson H."/>
        </authorList>
    </citation>
    <scope>NUCLEOTIDE SEQUENCE</scope>
    <source>
        <strain evidence="2">CBS 314.62</strain>
    </source>
</reference>